<feature type="transmembrane region" description="Helical" evidence="2">
    <location>
        <begin position="25"/>
        <end position="49"/>
    </location>
</feature>
<dbReference type="SUPFAM" id="SSF54523">
    <property type="entry name" value="Pili subunits"/>
    <property type="match status" value="1"/>
</dbReference>
<name>A0A951PGF4_9CYAN</name>
<dbReference type="AlphaFoldDB" id="A0A951PGF4"/>
<organism evidence="3 4">
    <name type="scientific">Symplocastrum torsivum CPER-KK1</name>
    <dbReference type="NCBI Taxonomy" id="450513"/>
    <lineage>
        <taxon>Bacteria</taxon>
        <taxon>Bacillati</taxon>
        <taxon>Cyanobacteriota</taxon>
        <taxon>Cyanophyceae</taxon>
        <taxon>Oscillatoriophycideae</taxon>
        <taxon>Oscillatoriales</taxon>
        <taxon>Microcoleaceae</taxon>
        <taxon>Symplocastrum</taxon>
    </lineage>
</organism>
<gene>
    <name evidence="3" type="primary">hpsC</name>
    <name evidence="3" type="ORF">KME25_01280</name>
</gene>
<feature type="region of interest" description="Disordered" evidence="1">
    <location>
        <begin position="265"/>
        <end position="285"/>
    </location>
</feature>
<protein>
    <submittedName>
        <fullName evidence="3">Hormogonium polysaccharide secretion pseudopilin HpsC</fullName>
    </submittedName>
</protein>
<dbReference type="NCBIfam" id="NF038304">
    <property type="entry name" value="EPS_HpsC"/>
    <property type="match status" value="1"/>
</dbReference>
<evidence type="ECO:0000313" key="4">
    <source>
        <dbReference type="Proteomes" id="UP000753908"/>
    </source>
</evidence>
<evidence type="ECO:0000313" key="3">
    <source>
        <dbReference type="EMBL" id="MBW4543071.1"/>
    </source>
</evidence>
<dbReference type="InterPro" id="IPR045584">
    <property type="entry name" value="Pilin-like"/>
</dbReference>
<evidence type="ECO:0000256" key="1">
    <source>
        <dbReference type="SAM" id="MobiDB-lite"/>
    </source>
</evidence>
<dbReference type="EMBL" id="JAHHIF010000002">
    <property type="protein sequence ID" value="MBW4543071.1"/>
    <property type="molecule type" value="Genomic_DNA"/>
</dbReference>
<accession>A0A951PGF4</accession>
<dbReference type="Proteomes" id="UP000753908">
    <property type="component" value="Unassembled WGS sequence"/>
</dbReference>
<keyword evidence="2" id="KW-1133">Transmembrane helix</keyword>
<comment type="caution">
    <text evidence="3">The sequence shown here is derived from an EMBL/GenBank/DDBJ whole genome shotgun (WGS) entry which is preliminary data.</text>
</comment>
<reference evidence="3" key="2">
    <citation type="journal article" date="2022" name="Microbiol. Resour. Announc.">
        <title>Metagenome Sequencing to Explore Phylogenomics of Terrestrial Cyanobacteria.</title>
        <authorList>
            <person name="Ward R.D."/>
            <person name="Stajich J.E."/>
            <person name="Johansen J.R."/>
            <person name="Huntemann M."/>
            <person name="Clum A."/>
            <person name="Foster B."/>
            <person name="Foster B."/>
            <person name="Roux S."/>
            <person name="Palaniappan K."/>
            <person name="Varghese N."/>
            <person name="Mukherjee S."/>
            <person name="Reddy T.B.K."/>
            <person name="Daum C."/>
            <person name="Copeland A."/>
            <person name="Chen I.A."/>
            <person name="Ivanova N.N."/>
            <person name="Kyrpides N.C."/>
            <person name="Shapiro N."/>
            <person name="Eloe-Fadrosh E.A."/>
            <person name="Pietrasiak N."/>
        </authorList>
    </citation>
    <scope>NUCLEOTIDE SEQUENCE</scope>
    <source>
        <strain evidence="3">CPER-KK1</strain>
    </source>
</reference>
<keyword evidence="2" id="KW-0472">Membrane</keyword>
<keyword evidence="2" id="KW-0812">Transmembrane</keyword>
<sequence>MMRLLKSFRTHKLKNSPPHHKTGGFTLIELLVGIIMTSLIITPLLGLVINMMDTDRKEQAKATSEQEIQAALDYIARDLDQAFFIYDGAGLSAIEARLPSVAVANPGAQGEPVLVFWKREFLPNSVPLSGSNIAQCANNDPGNNCDDGFVYSLVGYYLIKDANCINSSWSCTTRISRIELKDALYNVNNPNPSTNRTPLIAGYEASDGLVPIEQLLEQAGSLEEQLTIWPTNINWTRAQRSASYNYGDTQFVTLIDYIDQTPGSSIATQPACSPNPRPNETTPYLNRQVPDPATVGAGFPIDSFYACVSTDQTVAQVFIRGNALARIRPKNPPPVYAANQSSYFPRASIQAQGSGLLNVNSSP</sequence>
<proteinExistence type="predicted"/>
<evidence type="ECO:0000256" key="2">
    <source>
        <dbReference type="SAM" id="Phobius"/>
    </source>
</evidence>
<reference evidence="3" key="1">
    <citation type="submission" date="2021-05" db="EMBL/GenBank/DDBJ databases">
        <authorList>
            <person name="Pietrasiak N."/>
            <person name="Ward R."/>
            <person name="Stajich J.E."/>
            <person name="Kurbessoian T."/>
        </authorList>
    </citation>
    <scope>NUCLEOTIDE SEQUENCE</scope>
    <source>
        <strain evidence="3">CPER-KK1</strain>
    </source>
</reference>